<dbReference type="AlphaFoldDB" id="A0AAW2JBI5"/>
<dbReference type="Pfam" id="PF14392">
    <property type="entry name" value="zf-CCHC_4"/>
    <property type="match status" value="1"/>
</dbReference>
<feature type="domain" description="Zinc knuckle CX2CX4HX4C" evidence="1">
    <location>
        <begin position="104"/>
        <end position="129"/>
    </location>
</feature>
<dbReference type="InterPro" id="IPR040256">
    <property type="entry name" value="At4g02000-like"/>
</dbReference>
<name>A0AAW2JBI5_SESRA</name>
<gene>
    <name evidence="2" type="ORF">Sradi_7017700</name>
</gene>
<dbReference type="EMBL" id="JACGWJ010000510">
    <property type="protein sequence ID" value="KAL0291679.1"/>
    <property type="molecule type" value="Genomic_DNA"/>
</dbReference>
<dbReference type="PANTHER" id="PTHR31286:SF180">
    <property type="entry name" value="OS10G0362600 PROTEIN"/>
    <property type="match status" value="1"/>
</dbReference>
<comment type="caution">
    <text evidence="2">The sequence shown here is derived from an EMBL/GenBank/DDBJ whole genome shotgun (WGS) entry which is preliminary data.</text>
</comment>
<sequence length="144" mass="15700">MALPGAANCASMLGTGAIVASAKTYKDSVWIRLKHLPMEYWTDDGLSAVASGVGIPLYADKITKACSRLDYARVCVLMDYTSMVPNHVVVISPILQDGKERPTRVDIQYEWLPQKCTNCCSLGHSAANCMDGKKIPAKKEGEDY</sequence>
<organism evidence="2">
    <name type="scientific">Sesamum radiatum</name>
    <name type="common">Black benniseed</name>
    <dbReference type="NCBI Taxonomy" id="300843"/>
    <lineage>
        <taxon>Eukaryota</taxon>
        <taxon>Viridiplantae</taxon>
        <taxon>Streptophyta</taxon>
        <taxon>Embryophyta</taxon>
        <taxon>Tracheophyta</taxon>
        <taxon>Spermatophyta</taxon>
        <taxon>Magnoliopsida</taxon>
        <taxon>eudicotyledons</taxon>
        <taxon>Gunneridae</taxon>
        <taxon>Pentapetalae</taxon>
        <taxon>asterids</taxon>
        <taxon>lamiids</taxon>
        <taxon>Lamiales</taxon>
        <taxon>Pedaliaceae</taxon>
        <taxon>Sesamum</taxon>
    </lineage>
</organism>
<evidence type="ECO:0000259" key="1">
    <source>
        <dbReference type="Pfam" id="PF14392"/>
    </source>
</evidence>
<reference evidence="2" key="1">
    <citation type="submission" date="2020-06" db="EMBL/GenBank/DDBJ databases">
        <authorList>
            <person name="Li T."/>
            <person name="Hu X."/>
            <person name="Zhang T."/>
            <person name="Song X."/>
            <person name="Zhang H."/>
            <person name="Dai N."/>
            <person name="Sheng W."/>
            <person name="Hou X."/>
            <person name="Wei L."/>
        </authorList>
    </citation>
    <scope>NUCLEOTIDE SEQUENCE</scope>
    <source>
        <strain evidence="2">G02</strain>
        <tissue evidence="2">Leaf</tissue>
    </source>
</reference>
<reference evidence="2" key="2">
    <citation type="journal article" date="2024" name="Plant">
        <title>Genomic evolution and insights into agronomic trait innovations of Sesamum species.</title>
        <authorList>
            <person name="Miao H."/>
            <person name="Wang L."/>
            <person name="Qu L."/>
            <person name="Liu H."/>
            <person name="Sun Y."/>
            <person name="Le M."/>
            <person name="Wang Q."/>
            <person name="Wei S."/>
            <person name="Zheng Y."/>
            <person name="Lin W."/>
            <person name="Duan Y."/>
            <person name="Cao H."/>
            <person name="Xiong S."/>
            <person name="Wang X."/>
            <person name="Wei L."/>
            <person name="Li C."/>
            <person name="Ma Q."/>
            <person name="Ju M."/>
            <person name="Zhao R."/>
            <person name="Li G."/>
            <person name="Mu C."/>
            <person name="Tian Q."/>
            <person name="Mei H."/>
            <person name="Zhang T."/>
            <person name="Gao T."/>
            <person name="Zhang H."/>
        </authorList>
    </citation>
    <scope>NUCLEOTIDE SEQUENCE</scope>
    <source>
        <strain evidence="2">G02</strain>
    </source>
</reference>
<proteinExistence type="predicted"/>
<evidence type="ECO:0000313" key="2">
    <source>
        <dbReference type="EMBL" id="KAL0291679.1"/>
    </source>
</evidence>
<dbReference type="InterPro" id="IPR025836">
    <property type="entry name" value="Zn_knuckle_CX2CX4HX4C"/>
</dbReference>
<dbReference type="PANTHER" id="PTHR31286">
    <property type="entry name" value="GLYCINE-RICH CELL WALL STRUCTURAL PROTEIN 1.8-LIKE"/>
    <property type="match status" value="1"/>
</dbReference>
<protein>
    <recommendedName>
        <fullName evidence="1">Zinc knuckle CX2CX4HX4C domain-containing protein</fullName>
    </recommendedName>
</protein>
<accession>A0AAW2JBI5</accession>